<dbReference type="Pfam" id="PF04832">
    <property type="entry name" value="SOUL"/>
    <property type="match status" value="1"/>
</dbReference>
<comment type="similarity">
    <text evidence="1">Belongs to the HEBP family.</text>
</comment>
<dbReference type="EMBL" id="BRYB01004351">
    <property type="protein sequence ID" value="GMI29678.1"/>
    <property type="molecule type" value="Genomic_DNA"/>
</dbReference>
<organism evidence="2 3">
    <name type="scientific">Tetraparma gracilis</name>
    <dbReference type="NCBI Taxonomy" id="2962635"/>
    <lineage>
        <taxon>Eukaryota</taxon>
        <taxon>Sar</taxon>
        <taxon>Stramenopiles</taxon>
        <taxon>Ochrophyta</taxon>
        <taxon>Bolidophyceae</taxon>
        <taxon>Parmales</taxon>
        <taxon>Triparmaceae</taxon>
        <taxon>Tetraparma</taxon>
    </lineage>
</organism>
<dbReference type="PANTHER" id="PTHR11220:SF58">
    <property type="entry name" value="SOUL HEME-BINDING FAMILY PROTEIN"/>
    <property type="match status" value="1"/>
</dbReference>
<evidence type="ECO:0000313" key="3">
    <source>
        <dbReference type="Proteomes" id="UP001165060"/>
    </source>
</evidence>
<evidence type="ECO:0000256" key="1">
    <source>
        <dbReference type="ARBA" id="ARBA00009817"/>
    </source>
</evidence>
<accession>A0ABQ6MPS3</accession>
<protein>
    <recommendedName>
        <fullName evidence="4">SOUL heme-binding protein</fullName>
    </recommendedName>
</protein>
<dbReference type="InterPro" id="IPR006917">
    <property type="entry name" value="SOUL_heme-bd"/>
</dbReference>
<name>A0ABQ6MPS3_9STRA</name>
<comment type="caution">
    <text evidence="2">The sequence shown here is derived from an EMBL/GenBank/DDBJ whole genome shotgun (WGS) entry which is preliminary data.</text>
</comment>
<evidence type="ECO:0000313" key="2">
    <source>
        <dbReference type="EMBL" id="GMI29678.1"/>
    </source>
</evidence>
<proteinExistence type="inferred from homology"/>
<dbReference type="InterPro" id="IPR011256">
    <property type="entry name" value="Reg_factor_effector_dom_sf"/>
</dbReference>
<dbReference type="Proteomes" id="UP001165060">
    <property type="component" value="Unassembled WGS sequence"/>
</dbReference>
<sequence>MSNIFSPTSSPSLPGPPYTVLSSTSSYEIRSYSPYSAASTTLTAPGESFEMDDLAAAGAAFNSLAAYIFGANERKEIMEMTSPVLTTSAGEMLFYVGDGAPGDYPAPAASDDPAAPPSPLPPRGGVSVLPVPAATLAVARFPGFATAGEVARRREALLAALAGDGVEADARHGGRVPYVVLQYDPPYTLPVVRRNEVGIPVRWGEGKGEEEEWITELEGPSDTE</sequence>
<evidence type="ECO:0008006" key="4">
    <source>
        <dbReference type="Google" id="ProtNLM"/>
    </source>
</evidence>
<dbReference type="PANTHER" id="PTHR11220">
    <property type="entry name" value="HEME-BINDING PROTEIN-RELATED"/>
    <property type="match status" value="1"/>
</dbReference>
<dbReference type="Gene3D" id="3.20.80.10">
    <property type="entry name" value="Regulatory factor, effector binding domain"/>
    <property type="match status" value="1"/>
</dbReference>
<dbReference type="SUPFAM" id="SSF55136">
    <property type="entry name" value="Probable bacterial effector-binding domain"/>
    <property type="match status" value="1"/>
</dbReference>
<keyword evidence="3" id="KW-1185">Reference proteome</keyword>
<reference evidence="2 3" key="1">
    <citation type="journal article" date="2023" name="Commun. Biol.">
        <title>Genome analysis of Parmales, the sister group of diatoms, reveals the evolutionary specialization of diatoms from phago-mixotrophs to photoautotrophs.</title>
        <authorList>
            <person name="Ban H."/>
            <person name="Sato S."/>
            <person name="Yoshikawa S."/>
            <person name="Yamada K."/>
            <person name="Nakamura Y."/>
            <person name="Ichinomiya M."/>
            <person name="Sato N."/>
            <person name="Blanc-Mathieu R."/>
            <person name="Endo H."/>
            <person name="Kuwata A."/>
            <person name="Ogata H."/>
        </authorList>
    </citation>
    <scope>NUCLEOTIDE SEQUENCE [LARGE SCALE GENOMIC DNA]</scope>
</reference>
<gene>
    <name evidence="2" type="ORF">TeGR_g3835</name>
</gene>